<evidence type="ECO:0000256" key="3">
    <source>
        <dbReference type="ARBA" id="ARBA00022989"/>
    </source>
</evidence>
<evidence type="ECO:0000313" key="7">
    <source>
        <dbReference type="EMBL" id="KAE8413212.1"/>
    </source>
</evidence>
<proteinExistence type="predicted"/>
<evidence type="ECO:0000256" key="5">
    <source>
        <dbReference type="SAM" id="Phobius"/>
    </source>
</evidence>
<accession>A0ABQ6W7X1</accession>
<gene>
    <name evidence="7" type="ORF">BDV36DRAFT_300166</name>
</gene>
<comment type="subcellular location">
    <subcellularLocation>
        <location evidence="1">Membrane</location>
        <topology evidence="1">Multi-pass membrane protein</topology>
    </subcellularLocation>
</comment>
<dbReference type="PANTHER" id="PTHR43341:SF36">
    <property type="entry name" value="PROLINE-SPECIFIC PERMEASE"/>
    <property type="match status" value="1"/>
</dbReference>
<protein>
    <recommendedName>
        <fullName evidence="6">Amino acid permease/ SLC12A domain-containing protein</fullName>
    </recommendedName>
</protein>
<evidence type="ECO:0000259" key="6">
    <source>
        <dbReference type="Pfam" id="PF00324"/>
    </source>
</evidence>
<dbReference type="Proteomes" id="UP000325395">
    <property type="component" value="Unassembled WGS sequence"/>
</dbReference>
<evidence type="ECO:0000256" key="2">
    <source>
        <dbReference type="ARBA" id="ARBA00022692"/>
    </source>
</evidence>
<reference evidence="7 8" key="1">
    <citation type="submission" date="2019-04" db="EMBL/GenBank/DDBJ databases">
        <authorList>
            <consortium name="DOE Joint Genome Institute"/>
            <person name="Mondo S."/>
            <person name="Kjaerbolling I."/>
            <person name="Vesth T."/>
            <person name="Frisvad J.C."/>
            <person name="Nybo J.L."/>
            <person name="Theobald S."/>
            <person name="Kildgaard S."/>
            <person name="Isbrandt T."/>
            <person name="Kuo A."/>
            <person name="Sato A."/>
            <person name="Lyhne E.K."/>
            <person name="Kogle M.E."/>
            <person name="Wiebenga A."/>
            <person name="Kun R.S."/>
            <person name="Lubbers R.J."/>
            <person name="Makela M.R."/>
            <person name="Barry K."/>
            <person name="Chovatia M."/>
            <person name="Clum A."/>
            <person name="Daum C."/>
            <person name="Haridas S."/>
            <person name="He G."/>
            <person name="LaButti K."/>
            <person name="Lipzen A."/>
            <person name="Riley R."/>
            <person name="Salamov A."/>
            <person name="Simmons B.A."/>
            <person name="Magnuson J.K."/>
            <person name="Henrissat B."/>
            <person name="Mortensen U.H."/>
            <person name="Larsen T.O."/>
            <person name="Devries R.P."/>
            <person name="Grigoriev I.V."/>
            <person name="Machida M."/>
            <person name="Baker S.E."/>
            <person name="Andersen M.R."/>
            <person name="Cantor M.N."/>
            <person name="Hua S.X."/>
        </authorList>
    </citation>
    <scope>NUCLEOTIDE SEQUENCE [LARGE SCALE GENOMIC DNA]</scope>
    <source>
        <strain evidence="7 8">CBS 117616</strain>
    </source>
</reference>
<dbReference type="PANTHER" id="PTHR43341">
    <property type="entry name" value="AMINO ACID PERMEASE"/>
    <property type="match status" value="1"/>
</dbReference>
<sequence>MAVVLVFGGGPNRELLGFHYWKHPGPINEYLVTGHAGRLSAFLATICFSVYAFGFAPELLIITGGEMQFHRSNLPTAGKRYFYRLVLFYIIGAFAISLILPNDDPKLLEVGLAREPLHGLLQPETQVYWAWTRSSTQLYYSPRCLPAILTSTCQRVPSTRRP</sequence>
<evidence type="ECO:0000256" key="4">
    <source>
        <dbReference type="ARBA" id="ARBA00023136"/>
    </source>
</evidence>
<dbReference type="InterPro" id="IPR004841">
    <property type="entry name" value="AA-permease/SLC12A_dom"/>
</dbReference>
<keyword evidence="8" id="KW-1185">Reference proteome</keyword>
<keyword evidence="2 5" id="KW-0812">Transmembrane</keyword>
<name>A0ABQ6W7X1_9EURO</name>
<organism evidence="7 8">
    <name type="scientific">Aspergillus pseudocaelatus</name>
    <dbReference type="NCBI Taxonomy" id="1825620"/>
    <lineage>
        <taxon>Eukaryota</taxon>
        <taxon>Fungi</taxon>
        <taxon>Dikarya</taxon>
        <taxon>Ascomycota</taxon>
        <taxon>Pezizomycotina</taxon>
        <taxon>Eurotiomycetes</taxon>
        <taxon>Eurotiomycetidae</taxon>
        <taxon>Eurotiales</taxon>
        <taxon>Aspergillaceae</taxon>
        <taxon>Aspergillus</taxon>
        <taxon>Aspergillus subgen. Circumdati</taxon>
    </lineage>
</organism>
<feature type="transmembrane region" description="Helical" evidence="5">
    <location>
        <begin position="81"/>
        <end position="100"/>
    </location>
</feature>
<dbReference type="InterPro" id="IPR050524">
    <property type="entry name" value="APC_YAT"/>
</dbReference>
<evidence type="ECO:0000313" key="8">
    <source>
        <dbReference type="Proteomes" id="UP000325395"/>
    </source>
</evidence>
<feature type="transmembrane region" description="Helical" evidence="5">
    <location>
        <begin position="39"/>
        <end position="61"/>
    </location>
</feature>
<dbReference type="EMBL" id="ML735812">
    <property type="protein sequence ID" value="KAE8413212.1"/>
    <property type="molecule type" value="Genomic_DNA"/>
</dbReference>
<feature type="domain" description="Amino acid permease/ SLC12A" evidence="6">
    <location>
        <begin position="3"/>
        <end position="109"/>
    </location>
</feature>
<dbReference type="Pfam" id="PF00324">
    <property type="entry name" value="AA_permease"/>
    <property type="match status" value="1"/>
</dbReference>
<dbReference type="Gene3D" id="1.20.1740.10">
    <property type="entry name" value="Amino acid/polyamine transporter I"/>
    <property type="match status" value="1"/>
</dbReference>
<evidence type="ECO:0000256" key="1">
    <source>
        <dbReference type="ARBA" id="ARBA00004141"/>
    </source>
</evidence>
<keyword evidence="3 5" id="KW-1133">Transmembrane helix</keyword>
<keyword evidence="4 5" id="KW-0472">Membrane</keyword>